<dbReference type="Proteomes" id="UP000241769">
    <property type="component" value="Unassembled WGS sequence"/>
</dbReference>
<evidence type="ECO:0000256" key="6">
    <source>
        <dbReference type="RuleBase" id="RU000682"/>
    </source>
</evidence>
<evidence type="ECO:0000256" key="3">
    <source>
        <dbReference type="ARBA" id="ARBA00023155"/>
    </source>
</evidence>
<organism evidence="9 10">
    <name type="scientific">Planoprotostelium fungivorum</name>
    <dbReference type="NCBI Taxonomy" id="1890364"/>
    <lineage>
        <taxon>Eukaryota</taxon>
        <taxon>Amoebozoa</taxon>
        <taxon>Evosea</taxon>
        <taxon>Variosea</taxon>
        <taxon>Cavosteliida</taxon>
        <taxon>Cavosteliaceae</taxon>
        <taxon>Planoprotostelium</taxon>
    </lineage>
</organism>
<feature type="DNA-binding region" description="Homeobox" evidence="5">
    <location>
        <begin position="62"/>
        <end position="121"/>
    </location>
</feature>
<dbReference type="AlphaFoldDB" id="A0A2P6N152"/>
<evidence type="ECO:0000313" key="10">
    <source>
        <dbReference type="Proteomes" id="UP000241769"/>
    </source>
</evidence>
<evidence type="ECO:0000313" key="9">
    <source>
        <dbReference type="EMBL" id="PRP77694.1"/>
    </source>
</evidence>
<dbReference type="OrthoDB" id="6159439at2759"/>
<dbReference type="InterPro" id="IPR009057">
    <property type="entry name" value="Homeodomain-like_sf"/>
</dbReference>
<dbReference type="STRING" id="1890364.A0A2P6N152"/>
<keyword evidence="10" id="KW-1185">Reference proteome</keyword>
<dbReference type="InterPro" id="IPR001356">
    <property type="entry name" value="HD"/>
</dbReference>
<feature type="compositionally biased region" description="Polar residues" evidence="7">
    <location>
        <begin position="14"/>
        <end position="27"/>
    </location>
</feature>
<protein>
    <submittedName>
        <fullName evidence="9">Paired mesoderm homeobox protein 2-like</fullName>
    </submittedName>
</protein>
<dbReference type="GO" id="GO:0005634">
    <property type="term" value="C:nucleus"/>
    <property type="evidence" value="ECO:0007669"/>
    <property type="project" value="UniProtKB-SubCell"/>
</dbReference>
<dbReference type="GO" id="GO:0030154">
    <property type="term" value="P:cell differentiation"/>
    <property type="evidence" value="ECO:0007669"/>
    <property type="project" value="TreeGrafter"/>
</dbReference>
<evidence type="ECO:0000256" key="5">
    <source>
        <dbReference type="PROSITE-ProRule" id="PRU00108"/>
    </source>
</evidence>
<feature type="domain" description="Homeobox" evidence="8">
    <location>
        <begin position="60"/>
        <end position="120"/>
    </location>
</feature>
<keyword evidence="3 5" id="KW-0371">Homeobox</keyword>
<dbReference type="InterPro" id="IPR051000">
    <property type="entry name" value="Homeobox_DNA-bind_prot"/>
</dbReference>
<evidence type="ECO:0000259" key="8">
    <source>
        <dbReference type="PROSITE" id="PS50071"/>
    </source>
</evidence>
<name>A0A2P6N152_9EUKA</name>
<evidence type="ECO:0000256" key="4">
    <source>
        <dbReference type="ARBA" id="ARBA00023242"/>
    </source>
</evidence>
<dbReference type="PANTHER" id="PTHR24324">
    <property type="entry name" value="HOMEOBOX PROTEIN HHEX"/>
    <property type="match status" value="1"/>
</dbReference>
<dbReference type="CDD" id="cd00086">
    <property type="entry name" value="homeodomain"/>
    <property type="match status" value="1"/>
</dbReference>
<dbReference type="PROSITE" id="PS50071">
    <property type="entry name" value="HOMEOBOX_2"/>
    <property type="match status" value="1"/>
</dbReference>
<gene>
    <name evidence="9" type="ORF">PROFUN_00555</name>
</gene>
<dbReference type="EMBL" id="MDYQ01000257">
    <property type="protein sequence ID" value="PRP77694.1"/>
    <property type="molecule type" value="Genomic_DNA"/>
</dbReference>
<dbReference type="SUPFAM" id="SSF46689">
    <property type="entry name" value="Homeodomain-like"/>
    <property type="match status" value="1"/>
</dbReference>
<keyword evidence="4 5" id="KW-0539">Nucleus</keyword>
<feature type="region of interest" description="Disordered" evidence="7">
    <location>
        <begin position="14"/>
        <end position="44"/>
    </location>
</feature>
<dbReference type="Gene3D" id="1.10.10.60">
    <property type="entry name" value="Homeodomain-like"/>
    <property type="match status" value="1"/>
</dbReference>
<accession>A0A2P6N152</accession>
<keyword evidence="2 5" id="KW-0238">DNA-binding</keyword>
<proteinExistence type="predicted"/>
<dbReference type="Pfam" id="PF00046">
    <property type="entry name" value="Homeodomain"/>
    <property type="match status" value="1"/>
</dbReference>
<evidence type="ECO:0000256" key="2">
    <source>
        <dbReference type="ARBA" id="ARBA00023125"/>
    </source>
</evidence>
<evidence type="ECO:0000256" key="7">
    <source>
        <dbReference type="SAM" id="MobiDB-lite"/>
    </source>
</evidence>
<dbReference type="GO" id="GO:0000978">
    <property type="term" value="F:RNA polymerase II cis-regulatory region sequence-specific DNA binding"/>
    <property type="evidence" value="ECO:0007669"/>
    <property type="project" value="TreeGrafter"/>
</dbReference>
<reference evidence="9 10" key="1">
    <citation type="journal article" date="2018" name="Genome Biol. Evol.">
        <title>Multiple Roots of Fruiting Body Formation in Amoebozoa.</title>
        <authorList>
            <person name="Hillmann F."/>
            <person name="Forbes G."/>
            <person name="Novohradska S."/>
            <person name="Ferling I."/>
            <person name="Riege K."/>
            <person name="Groth M."/>
            <person name="Westermann M."/>
            <person name="Marz M."/>
            <person name="Spaller T."/>
            <person name="Winckler T."/>
            <person name="Schaap P."/>
            <person name="Glockner G."/>
        </authorList>
    </citation>
    <scope>NUCLEOTIDE SEQUENCE [LARGE SCALE GENOMIC DNA]</scope>
    <source>
        <strain evidence="9 10">Jena</strain>
    </source>
</reference>
<comment type="caution">
    <text evidence="9">The sequence shown here is derived from an EMBL/GenBank/DDBJ whole genome shotgun (WGS) entry which is preliminary data.</text>
</comment>
<dbReference type="GO" id="GO:0006357">
    <property type="term" value="P:regulation of transcription by RNA polymerase II"/>
    <property type="evidence" value="ECO:0007669"/>
    <property type="project" value="TreeGrafter"/>
</dbReference>
<sequence length="124" mass="14091">MDISRLLCNSTIAAQGSAGTQEPSIEQRSIPPTEEGSEGEEHQDGFLYQSKFTITVPIVKTRLRSRQALPQEQREILEALYRSCPYPSLTVRRELAEAFNITPRKVQIWFQNRRAKHKGSESSS</sequence>
<dbReference type="PANTHER" id="PTHR24324:SF5">
    <property type="entry name" value="HEMATOPOIETICALLY-EXPRESSED HOMEOBOX PROTEIN HHEX"/>
    <property type="match status" value="1"/>
</dbReference>
<dbReference type="InParanoid" id="A0A2P6N152"/>
<dbReference type="SMART" id="SM00389">
    <property type="entry name" value="HOX"/>
    <property type="match status" value="1"/>
</dbReference>
<evidence type="ECO:0000256" key="1">
    <source>
        <dbReference type="ARBA" id="ARBA00004123"/>
    </source>
</evidence>
<comment type="subcellular location">
    <subcellularLocation>
        <location evidence="1 5 6">Nucleus</location>
    </subcellularLocation>
</comment>